<proteinExistence type="predicted"/>
<name>A0ACD3BHE8_9AGAR</name>
<protein>
    <submittedName>
        <fullName evidence="1">Uncharacterized protein</fullName>
    </submittedName>
</protein>
<evidence type="ECO:0000313" key="1">
    <source>
        <dbReference type="EMBL" id="TFK77315.1"/>
    </source>
</evidence>
<sequence length="442" mass="48925">MLPRTNDIPYIILDEDPFRANVYATPRRPRSSSRMNRWIDDQQIGQTASPEQDATIRPRSDDTVVLNDFDLVEDADIPSAMPDSQATTTPTSRRSWRASKFVSTPPSLRGLSLSFRSGSPATSQSPAKKSRPTSTPPNPSHRVSLLSRSPRQPPTTNRQPYQQHDRSASLGSVQVPQLAASKWRPSVLGHFTLSATVDEIPTPPRPSMSSGDTLSSTTATTTTTTENDMFMPPRLTLPDSIRSHNKSWNSLIQFTHFGKFGSTDSVRSQSISGSVKSQYEPSLTPESTPPATPALLEVRPRVPTPPKTKSQLSTTNVDFDLSDDEDEEQDQVPALRPQPTIPQVAYSSGSNRVSLSSLSSRKKKRKLVISGIAPNDTRRFEGVKRWCETFGEVNQITRMPNGDLHVHFRRADVADTVCRIRAQVHITGVGSVQLSWFTGDRR</sequence>
<dbReference type="EMBL" id="ML208259">
    <property type="protein sequence ID" value="TFK77315.1"/>
    <property type="molecule type" value="Genomic_DNA"/>
</dbReference>
<gene>
    <name evidence="1" type="ORF">BDN72DRAFT_38316</name>
</gene>
<keyword evidence="2" id="KW-1185">Reference proteome</keyword>
<dbReference type="Proteomes" id="UP000308600">
    <property type="component" value="Unassembled WGS sequence"/>
</dbReference>
<reference evidence="1 2" key="1">
    <citation type="journal article" date="2019" name="Nat. Ecol. Evol.">
        <title>Megaphylogeny resolves global patterns of mushroom evolution.</title>
        <authorList>
            <person name="Varga T."/>
            <person name="Krizsan K."/>
            <person name="Foldi C."/>
            <person name="Dima B."/>
            <person name="Sanchez-Garcia M."/>
            <person name="Sanchez-Ramirez S."/>
            <person name="Szollosi G.J."/>
            <person name="Szarkandi J.G."/>
            <person name="Papp V."/>
            <person name="Albert L."/>
            <person name="Andreopoulos W."/>
            <person name="Angelini C."/>
            <person name="Antonin V."/>
            <person name="Barry K.W."/>
            <person name="Bougher N.L."/>
            <person name="Buchanan P."/>
            <person name="Buyck B."/>
            <person name="Bense V."/>
            <person name="Catcheside P."/>
            <person name="Chovatia M."/>
            <person name="Cooper J."/>
            <person name="Damon W."/>
            <person name="Desjardin D."/>
            <person name="Finy P."/>
            <person name="Geml J."/>
            <person name="Haridas S."/>
            <person name="Hughes K."/>
            <person name="Justo A."/>
            <person name="Karasinski D."/>
            <person name="Kautmanova I."/>
            <person name="Kiss B."/>
            <person name="Kocsube S."/>
            <person name="Kotiranta H."/>
            <person name="LaButti K.M."/>
            <person name="Lechner B.E."/>
            <person name="Liimatainen K."/>
            <person name="Lipzen A."/>
            <person name="Lukacs Z."/>
            <person name="Mihaltcheva S."/>
            <person name="Morgado L.N."/>
            <person name="Niskanen T."/>
            <person name="Noordeloos M.E."/>
            <person name="Ohm R.A."/>
            <person name="Ortiz-Santana B."/>
            <person name="Ovrebo C."/>
            <person name="Racz N."/>
            <person name="Riley R."/>
            <person name="Savchenko A."/>
            <person name="Shiryaev A."/>
            <person name="Soop K."/>
            <person name="Spirin V."/>
            <person name="Szebenyi C."/>
            <person name="Tomsovsky M."/>
            <person name="Tulloss R.E."/>
            <person name="Uehling J."/>
            <person name="Grigoriev I.V."/>
            <person name="Vagvolgyi C."/>
            <person name="Papp T."/>
            <person name="Martin F.M."/>
            <person name="Miettinen O."/>
            <person name="Hibbett D.S."/>
            <person name="Nagy L.G."/>
        </authorList>
    </citation>
    <scope>NUCLEOTIDE SEQUENCE [LARGE SCALE GENOMIC DNA]</scope>
    <source>
        <strain evidence="1 2">NL-1719</strain>
    </source>
</reference>
<accession>A0ACD3BHE8</accession>
<evidence type="ECO:0000313" key="2">
    <source>
        <dbReference type="Proteomes" id="UP000308600"/>
    </source>
</evidence>
<organism evidence="1 2">
    <name type="scientific">Pluteus cervinus</name>
    <dbReference type="NCBI Taxonomy" id="181527"/>
    <lineage>
        <taxon>Eukaryota</taxon>
        <taxon>Fungi</taxon>
        <taxon>Dikarya</taxon>
        <taxon>Basidiomycota</taxon>
        <taxon>Agaricomycotina</taxon>
        <taxon>Agaricomycetes</taxon>
        <taxon>Agaricomycetidae</taxon>
        <taxon>Agaricales</taxon>
        <taxon>Pluteineae</taxon>
        <taxon>Pluteaceae</taxon>
        <taxon>Pluteus</taxon>
    </lineage>
</organism>